<sequence length="639" mass="73539">MSFKDMIQRYQEQYKCQLMPSVEPDIPNCPNVLTEKLQVNKQAAMLLHRLSKVSNKGIDLCPIPYQITSSKYLINVRESPKVNDMVGFTASIVKHEFPEIKIADVEAKNDFLIETIEQPAFKDDIPSTAVMKKWNSHKYLIDVSQIIKNTASPTTPMPKWVLSDTLNIFDIAPESITSEELEITPTNQDLLQMDHQSPLKYRFANIIINPNWNIPKPTFKKWLTNDDFEEPNITSLSEYLLSQNRVTESGKYLVYPVTKFRSGIENAKSLIMLFYIKHCKVDDEWSLPKNILVNHMNWTPIDLNVDTFFDDYLVEDIECGKVQHETVLEKTVLDFIVPEITPDDCTQGIITNVATYHNDTDEFEKVIVPINKRRKISCMDNTILPPEISMLSLTKPSIVQSPVKVEQIEEDTSIDFSTSFSEVSFSPNQGIIVDQSLWEFSFQLANELSEKITVIEMKLTYPVHIIINARVGIYLVNSDFLLQTDNVGHFLILDKFLEAKHHLHSLYIVCIVNNSLFFQHGGDKLQKLQLICVSINIKLVLVSPDHTLSWIFEIINLEEPESLSDFVDLNCDTVSFLVDVGLTYFQINRILHHCSFEEFIELDTKSKIQMFGNFIHPEILYELDTIFDQKLSKTHDLNS</sequence>
<proteinExistence type="predicted"/>
<dbReference type="EMBL" id="AOGT01001977">
    <property type="protein sequence ID" value="EMG46516.1"/>
    <property type="molecule type" value="Genomic_DNA"/>
</dbReference>
<evidence type="ECO:0000313" key="2">
    <source>
        <dbReference type="Proteomes" id="UP000011777"/>
    </source>
</evidence>
<name>M3IJG1_CANMX</name>
<reference evidence="1 2" key="1">
    <citation type="submission" date="2013-02" db="EMBL/GenBank/DDBJ databases">
        <title>Genome sequence of Candida maltosa Xu316, a potential industrial strain for xylitol and ethanol production.</title>
        <authorList>
            <person name="Yu J."/>
            <person name="Wang Q."/>
            <person name="Geng X."/>
            <person name="Bao W."/>
            <person name="He P."/>
            <person name="Cai J."/>
        </authorList>
    </citation>
    <scope>NUCLEOTIDE SEQUENCE [LARGE SCALE GENOMIC DNA]</scope>
    <source>
        <strain evidence="2">Xu316</strain>
    </source>
</reference>
<organism evidence="1 2">
    <name type="scientific">Candida maltosa (strain Xu316)</name>
    <name type="common">Yeast</name>
    <dbReference type="NCBI Taxonomy" id="1245528"/>
    <lineage>
        <taxon>Eukaryota</taxon>
        <taxon>Fungi</taxon>
        <taxon>Dikarya</taxon>
        <taxon>Ascomycota</taxon>
        <taxon>Saccharomycotina</taxon>
        <taxon>Pichiomycetes</taxon>
        <taxon>Debaryomycetaceae</taxon>
        <taxon>Candida/Lodderomyces clade</taxon>
        <taxon>Candida</taxon>
    </lineage>
</organism>
<dbReference type="Proteomes" id="UP000011777">
    <property type="component" value="Unassembled WGS sequence"/>
</dbReference>
<accession>M3IJG1</accession>
<protein>
    <submittedName>
        <fullName evidence="1">Uncharacterized protein</fullName>
    </submittedName>
</protein>
<keyword evidence="2" id="KW-1185">Reference proteome</keyword>
<dbReference type="OMA" id="ATYHNDT"/>
<gene>
    <name evidence="1" type="ORF">G210_3237</name>
</gene>
<comment type="caution">
    <text evidence="1">The sequence shown here is derived from an EMBL/GenBank/DDBJ whole genome shotgun (WGS) entry which is preliminary data.</text>
</comment>
<evidence type="ECO:0000313" key="1">
    <source>
        <dbReference type="EMBL" id="EMG46516.1"/>
    </source>
</evidence>
<dbReference type="HOGENOM" id="CLU_425770_0_0_1"/>
<dbReference type="AlphaFoldDB" id="M3IJG1"/>
<dbReference type="OrthoDB" id="4019681at2759"/>